<dbReference type="SUPFAM" id="SSF54862">
    <property type="entry name" value="4Fe-4S ferredoxins"/>
    <property type="match status" value="1"/>
</dbReference>
<name>A0ABR2KSH2_9EUKA</name>
<dbReference type="Pfam" id="PF14697">
    <property type="entry name" value="Fer4_21"/>
    <property type="match status" value="1"/>
</dbReference>
<sequence length="905" mass="99706">MDIEDVHIKEQTTCDSRCVRKNRIVGPRVRPSTFDPPAPPTEDDIVFDARRCIYCQDAPCGQCCPTNIDVKEFVHAAAARNWYYAAKVILSSNPVPLSTGQLCNCPSTCKGGCNLRNTMAGPIHINSIQTYCIRRFREYNIKQIVPPNNGHKVAVVGAGPSGMSCAAYLRRFGIEVSIFEKESFAGGILAREILPFRVPKEDTDFEVQMLKDINVDFHFNKELGKDFTVDSLLKDGYECVYLAFGKPDKIKVPFPTEGAVTAREFLTQLNGVLKFNNGQKLPDFHGKKVCVLGSGGTACDCASAAIRLGGQVTVACFEDFKSFPAPLEEIQKLIVEECEFLTLVQVTSIVNGEVKFTPVEHKGDQYVKLNEEIVRHYDYVIIAFGATLRESRKNIPGEVRVQNVEGYDNVFVGGDITNVTSVVEAANDGKIAARLISNKLGFKQEFPFFHTAVDDVSLETTMCGIKFVNPIGITAAEVSGTYECCRNSLKAGMGFCTTKTIILTKDLQRDNDMRIVKCDDSPMPQMSFMNIAMLSEHSCEYWLDAIRKLKKEFPDRIVIASISAMDKKADWQELVKLCQDAGADLFELNLSCPNEVHGEGGPKGGFESANKIGMALGTHPDSVKRISEYVKEVTKIPFFVKLTPNVTSPNEIAKGSFDGGADGISMINTVAGIPRFFPDGTPYPQVGTQKFVLSGGLSGDLIRPIALRQISKVHREFQKEPILGIGGIWNGDTAMQFVYAGANIMGICSATIRYSYEICREIFSGLQFILYSWSRPDLRSRLGHGVSDMATLPHQSEISTSCEQDKPVPKLIDLRGIGALKVVEREKLPPTWTVNAFIDQKICLNCGKCAYTCRDNGNNAISKQADGTWKVDPNKCVGCGACVSCCPVKALDLVQAPAEKVWHWK</sequence>
<dbReference type="PANTHER" id="PTHR43073">
    <property type="entry name" value="DIHYDROPYRIMIDINE DEHYDROGENASE [NADP(+)]"/>
    <property type="match status" value="1"/>
</dbReference>
<dbReference type="InterPro" id="IPR005720">
    <property type="entry name" value="Dihydroorotate_DH_cat"/>
</dbReference>
<keyword evidence="18" id="KW-0411">Iron-sulfur</keyword>
<evidence type="ECO:0000256" key="6">
    <source>
        <dbReference type="ARBA" id="ARBA00010804"/>
    </source>
</evidence>
<dbReference type="Gene3D" id="3.30.70.20">
    <property type="match status" value="1"/>
</dbReference>
<evidence type="ECO:0000256" key="14">
    <source>
        <dbReference type="ARBA" id="ARBA00022827"/>
    </source>
</evidence>
<dbReference type="InterPro" id="IPR036188">
    <property type="entry name" value="FAD/NAD-bd_sf"/>
</dbReference>
<evidence type="ECO:0000256" key="5">
    <source>
        <dbReference type="ARBA" id="ARBA00004725"/>
    </source>
</evidence>
<evidence type="ECO:0000256" key="19">
    <source>
        <dbReference type="ARBA" id="ARBA00030119"/>
    </source>
</evidence>
<evidence type="ECO:0000259" key="21">
    <source>
        <dbReference type="PROSITE" id="PS51379"/>
    </source>
</evidence>
<comment type="caution">
    <text evidence="22">The sequence shown here is derived from an EMBL/GenBank/DDBJ whole genome shotgun (WGS) entry which is preliminary data.</text>
</comment>
<evidence type="ECO:0000256" key="20">
    <source>
        <dbReference type="ARBA" id="ARBA00032722"/>
    </source>
</evidence>
<evidence type="ECO:0000256" key="8">
    <source>
        <dbReference type="ARBA" id="ARBA00022485"/>
    </source>
</evidence>
<evidence type="ECO:0000256" key="12">
    <source>
        <dbReference type="ARBA" id="ARBA00022737"/>
    </source>
</evidence>
<evidence type="ECO:0000256" key="1">
    <source>
        <dbReference type="ARBA" id="ARBA00001917"/>
    </source>
</evidence>
<evidence type="ECO:0000256" key="17">
    <source>
        <dbReference type="ARBA" id="ARBA00023004"/>
    </source>
</evidence>
<dbReference type="PRINTS" id="PR00419">
    <property type="entry name" value="ADXRDTASE"/>
</dbReference>
<dbReference type="Gene3D" id="3.50.50.60">
    <property type="entry name" value="FAD/NAD(P)-binding domain"/>
    <property type="match status" value="2"/>
</dbReference>
<dbReference type="Gene3D" id="3.20.20.70">
    <property type="entry name" value="Aldolase class I"/>
    <property type="match status" value="1"/>
</dbReference>
<comment type="cofactor">
    <cofactor evidence="1">
        <name>FMN</name>
        <dbReference type="ChEBI" id="CHEBI:58210"/>
    </cofactor>
</comment>
<comment type="cofactor">
    <cofactor evidence="2">
        <name>[4Fe-4S] cluster</name>
        <dbReference type="ChEBI" id="CHEBI:49883"/>
    </cofactor>
</comment>
<keyword evidence="15" id="KW-0521">NADP</keyword>
<evidence type="ECO:0000313" key="23">
    <source>
        <dbReference type="Proteomes" id="UP001470230"/>
    </source>
</evidence>
<evidence type="ECO:0000256" key="18">
    <source>
        <dbReference type="ARBA" id="ARBA00023014"/>
    </source>
</evidence>
<keyword evidence="8" id="KW-0004">4Fe-4S</keyword>
<feature type="domain" description="4Fe-4S ferredoxin-type" evidence="21">
    <location>
        <begin position="867"/>
        <end position="896"/>
    </location>
</feature>
<evidence type="ECO:0000256" key="16">
    <source>
        <dbReference type="ARBA" id="ARBA00023002"/>
    </source>
</evidence>
<dbReference type="PROSITE" id="PS51379">
    <property type="entry name" value="4FE4S_FER_2"/>
    <property type="match status" value="3"/>
</dbReference>
<proteinExistence type="inferred from homology"/>
<keyword evidence="16" id="KW-0560">Oxidoreductase</keyword>
<keyword evidence="14" id="KW-0274">FAD</keyword>
<keyword evidence="23" id="KW-1185">Reference proteome</keyword>
<keyword evidence="10" id="KW-0288">FMN</keyword>
<dbReference type="InterPro" id="IPR017896">
    <property type="entry name" value="4Fe4S_Fe-S-bd"/>
</dbReference>
<evidence type="ECO:0000256" key="10">
    <source>
        <dbReference type="ARBA" id="ARBA00022643"/>
    </source>
</evidence>
<evidence type="ECO:0000256" key="13">
    <source>
        <dbReference type="ARBA" id="ARBA00022741"/>
    </source>
</evidence>
<protein>
    <recommendedName>
        <fullName evidence="7">dihydropyrimidine dehydrogenase (NADP(+))</fullName>
        <ecNumber evidence="7">1.3.1.2</ecNumber>
    </recommendedName>
    <alternativeName>
        <fullName evidence="20">Dihydrothymine dehydrogenase</fullName>
    </alternativeName>
    <alternativeName>
        <fullName evidence="19">Dihydrouracil dehydrogenase</fullName>
    </alternativeName>
</protein>
<dbReference type="Proteomes" id="UP001470230">
    <property type="component" value="Unassembled WGS sequence"/>
</dbReference>
<comment type="similarity">
    <text evidence="6">Belongs to the dihydropyrimidine dehydrogenase family.</text>
</comment>
<reference evidence="22 23" key="1">
    <citation type="submission" date="2024-04" db="EMBL/GenBank/DDBJ databases">
        <title>Tritrichomonas musculus Genome.</title>
        <authorList>
            <person name="Alves-Ferreira E."/>
            <person name="Grigg M."/>
            <person name="Lorenzi H."/>
            <person name="Galac M."/>
        </authorList>
    </citation>
    <scope>NUCLEOTIDE SEQUENCE [LARGE SCALE GENOMIC DNA]</scope>
    <source>
        <strain evidence="22 23">EAF2021</strain>
    </source>
</reference>
<dbReference type="InterPro" id="IPR028261">
    <property type="entry name" value="DPD_II"/>
</dbReference>
<dbReference type="EMBL" id="JAPFFF010000003">
    <property type="protein sequence ID" value="KAK8894089.1"/>
    <property type="molecule type" value="Genomic_DNA"/>
</dbReference>
<dbReference type="InterPro" id="IPR009051">
    <property type="entry name" value="Helical_ferredxn"/>
</dbReference>
<evidence type="ECO:0000256" key="7">
    <source>
        <dbReference type="ARBA" id="ARBA00013004"/>
    </source>
</evidence>
<comment type="pathway">
    <text evidence="4">Amino-acid biosynthesis; beta-alanine biosynthesis.</text>
</comment>
<keyword evidence="17" id="KW-0408">Iron</keyword>
<keyword evidence="12" id="KW-0677">Repeat</keyword>
<keyword evidence="9" id="KW-0285">Flavoprotein</keyword>
<evidence type="ECO:0000256" key="9">
    <source>
        <dbReference type="ARBA" id="ARBA00022630"/>
    </source>
</evidence>
<dbReference type="Pfam" id="PF14691">
    <property type="entry name" value="Fer4_20"/>
    <property type="match status" value="1"/>
</dbReference>
<dbReference type="PANTHER" id="PTHR43073:SF2">
    <property type="entry name" value="DIHYDROPYRIMIDINE DEHYDROGENASE [NADP(+)]"/>
    <property type="match status" value="1"/>
</dbReference>
<dbReference type="EC" id="1.3.1.2" evidence="7"/>
<feature type="domain" description="4Fe-4S ferredoxin-type" evidence="21">
    <location>
        <begin position="43"/>
        <end position="73"/>
    </location>
</feature>
<comment type="cofactor">
    <cofactor evidence="3">
        <name>FAD</name>
        <dbReference type="ChEBI" id="CHEBI:57692"/>
    </cofactor>
</comment>
<feature type="domain" description="4Fe-4S ferredoxin-type" evidence="21">
    <location>
        <begin position="834"/>
        <end position="863"/>
    </location>
</feature>
<accession>A0ABR2KSH2</accession>
<dbReference type="SUPFAM" id="SSF51395">
    <property type="entry name" value="FMN-linked oxidoreductases"/>
    <property type="match status" value="1"/>
</dbReference>
<comment type="pathway">
    <text evidence="5">Pyrimidine metabolism; UMP biosynthesis via de novo pathway.</text>
</comment>
<dbReference type="Pfam" id="PF07992">
    <property type="entry name" value="Pyr_redox_2"/>
    <property type="match status" value="1"/>
</dbReference>
<evidence type="ECO:0000313" key="22">
    <source>
        <dbReference type="EMBL" id="KAK8894089.1"/>
    </source>
</evidence>
<dbReference type="Gene3D" id="1.10.1060.10">
    <property type="entry name" value="Alpha-helical ferredoxin"/>
    <property type="match status" value="1"/>
</dbReference>
<dbReference type="InterPro" id="IPR001295">
    <property type="entry name" value="Dihydroorotate_DH_CS"/>
</dbReference>
<keyword evidence="11" id="KW-0479">Metal-binding</keyword>
<evidence type="ECO:0000256" key="15">
    <source>
        <dbReference type="ARBA" id="ARBA00022857"/>
    </source>
</evidence>
<dbReference type="PROSITE" id="PS00912">
    <property type="entry name" value="DHODEHASE_2"/>
    <property type="match status" value="1"/>
</dbReference>
<dbReference type="Pfam" id="PF01180">
    <property type="entry name" value="DHO_dh"/>
    <property type="match status" value="1"/>
</dbReference>
<keyword evidence="13" id="KW-0547">Nucleotide-binding</keyword>
<dbReference type="InterPro" id="IPR023753">
    <property type="entry name" value="FAD/NAD-binding_dom"/>
</dbReference>
<organism evidence="22 23">
    <name type="scientific">Tritrichomonas musculus</name>
    <dbReference type="NCBI Taxonomy" id="1915356"/>
    <lineage>
        <taxon>Eukaryota</taxon>
        <taxon>Metamonada</taxon>
        <taxon>Parabasalia</taxon>
        <taxon>Tritrichomonadida</taxon>
        <taxon>Tritrichomonadidae</taxon>
        <taxon>Tritrichomonas</taxon>
    </lineage>
</organism>
<evidence type="ECO:0000256" key="3">
    <source>
        <dbReference type="ARBA" id="ARBA00001974"/>
    </source>
</evidence>
<evidence type="ECO:0000256" key="4">
    <source>
        <dbReference type="ARBA" id="ARBA00004668"/>
    </source>
</evidence>
<evidence type="ECO:0000256" key="2">
    <source>
        <dbReference type="ARBA" id="ARBA00001966"/>
    </source>
</evidence>
<dbReference type="InterPro" id="IPR013785">
    <property type="entry name" value="Aldolase_TIM"/>
</dbReference>
<dbReference type="SUPFAM" id="SSF51971">
    <property type="entry name" value="Nucleotide-binding domain"/>
    <property type="match status" value="1"/>
</dbReference>
<gene>
    <name evidence="22" type="ORF">M9Y10_022521</name>
</gene>
<evidence type="ECO:0000256" key="11">
    <source>
        <dbReference type="ARBA" id="ARBA00022723"/>
    </source>
</evidence>